<reference evidence="2" key="1">
    <citation type="journal article" date="2011" name="PLoS Genet.">
        <title>Genomic analysis of the necrotrophic fungal pathogens Sclerotinia sclerotiorum and Botrytis cinerea.</title>
        <authorList>
            <person name="Amselem J."/>
            <person name="Cuomo C.A."/>
            <person name="van Kan J.A."/>
            <person name="Viaud M."/>
            <person name="Benito E.P."/>
            <person name="Couloux A."/>
            <person name="Coutinho P.M."/>
            <person name="de Vries R.P."/>
            <person name="Dyer P.S."/>
            <person name="Fillinger S."/>
            <person name="Fournier E."/>
            <person name="Gout L."/>
            <person name="Hahn M."/>
            <person name="Kohn L."/>
            <person name="Lapalu N."/>
            <person name="Plummer K.M."/>
            <person name="Pradier J.M."/>
            <person name="Quevillon E."/>
            <person name="Sharon A."/>
            <person name="Simon A."/>
            <person name="ten Have A."/>
            <person name="Tudzynski B."/>
            <person name="Tudzynski P."/>
            <person name="Wincker P."/>
            <person name="Andrew M."/>
            <person name="Anthouard V."/>
            <person name="Beever R.E."/>
            <person name="Beffa R."/>
            <person name="Benoit I."/>
            <person name="Bouzid O."/>
            <person name="Brault B."/>
            <person name="Chen Z."/>
            <person name="Choquer M."/>
            <person name="Collemare J."/>
            <person name="Cotton P."/>
            <person name="Danchin E.G."/>
            <person name="Da Silva C."/>
            <person name="Gautier A."/>
            <person name="Giraud C."/>
            <person name="Giraud T."/>
            <person name="Gonzalez C."/>
            <person name="Grossetete S."/>
            <person name="Guldener U."/>
            <person name="Henrissat B."/>
            <person name="Howlett B.J."/>
            <person name="Kodira C."/>
            <person name="Kretschmer M."/>
            <person name="Lappartient A."/>
            <person name="Leroch M."/>
            <person name="Levis C."/>
            <person name="Mauceli E."/>
            <person name="Neuveglise C."/>
            <person name="Oeser B."/>
            <person name="Pearson M."/>
            <person name="Poulain J."/>
            <person name="Poussereau N."/>
            <person name="Quesneville H."/>
            <person name="Rascle C."/>
            <person name="Schumacher J."/>
            <person name="Segurens B."/>
            <person name="Sexton A."/>
            <person name="Silva E."/>
            <person name="Sirven C."/>
            <person name="Soanes D.M."/>
            <person name="Talbot N.J."/>
            <person name="Templeton M."/>
            <person name="Yandava C."/>
            <person name="Yarden O."/>
            <person name="Zeng Q."/>
            <person name="Rollins J.A."/>
            <person name="Lebrun M.H."/>
            <person name="Dickman M."/>
        </authorList>
    </citation>
    <scope>NUCLEOTIDE SEQUENCE [LARGE SCALE GENOMIC DNA]</scope>
    <source>
        <strain evidence="2">T4</strain>
    </source>
</reference>
<gene>
    <name evidence="1" type="ORF">BofuT4_uP071190.1</name>
</gene>
<accession>G2XPT5</accession>
<organism evidence="1 2">
    <name type="scientific">Botryotinia fuckeliana (strain T4)</name>
    <name type="common">Noble rot fungus</name>
    <name type="synonym">Botrytis cinerea</name>
    <dbReference type="NCBI Taxonomy" id="999810"/>
    <lineage>
        <taxon>Eukaryota</taxon>
        <taxon>Fungi</taxon>
        <taxon>Dikarya</taxon>
        <taxon>Ascomycota</taxon>
        <taxon>Pezizomycotina</taxon>
        <taxon>Leotiomycetes</taxon>
        <taxon>Helotiales</taxon>
        <taxon>Sclerotiniaceae</taxon>
        <taxon>Botrytis</taxon>
    </lineage>
</organism>
<dbReference type="HOGENOM" id="CLU_3242035_0_0_1"/>
<proteinExistence type="predicted"/>
<sequence>MLRKDSSVYRLISRVADEFLGAERSYIREFNVMVLEYPGISRH</sequence>
<dbReference type="EMBL" id="FQ790250">
    <property type="protein sequence ID" value="CCD42823.1"/>
    <property type="molecule type" value="Genomic_DNA"/>
</dbReference>
<dbReference type="AlphaFoldDB" id="G2XPT5"/>
<protein>
    <submittedName>
        <fullName evidence="1">Uncharacterized protein</fullName>
    </submittedName>
</protein>
<evidence type="ECO:0000313" key="1">
    <source>
        <dbReference type="EMBL" id="CCD42823.1"/>
    </source>
</evidence>
<dbReference type="Proteomes" id="UP000008177">
    <property type="component" value="Unplaced contigs"/>
</dbReference>
<evidence type="ECO:0000313" key="2">
    <source>
        <dbReference type="Proteomes" id="UP000008177"/>
    </source>
</evidence>
<name>G2XPT5_BOTF4</name>
<dbReference type="InParanoid" id="G2XPT5"/>